<proteinExistence type="predicted"/>
<protein>
    <submittedName>
        <fullName evidence="1">Uncharacterized protein</fullName>
    </submittedName>
</protein>
<reference evidence="2" key="2">
    <citation type="submission" date="2015-01" db="EMBL/GenBank/DDBJ databases">
        <title>Evolutionary Origins and Diversification of the Mycorrhizal Mutualists.</title>
        <authorList>
            <consortium name="DOE Joint Genome Institute"/>
            <consortium name="Mycorrhizal Genomics Consortium"/>
            <person name="Kohler A."/>
            <person name="Kuo A."/>
            <person name="Nagy L.G."/>
            <person name="Floudas D."/>
            <person name="Copeland A."/>
            <person name="Barry K.W."/>
            <person name="Cichocki N."/>
            <person name="Veneault-Fourrey C."/>
            <person name="LaButti K."/>
            <person name="Lindquist E.A."/>
            <person name="Lipzen A."/>
            <person name="Lundell T."/>
            <person name="Morin E."/>
            <person name="Murat C."/>
            <person name="Riley R."/>
            <person name="Ohm R."/>
            <person name="Sun H."/>
            <person name="Tunlid A."/>
            <person name="Henrissat B."/>
            <person name="Grigoriev I.V."/>
            <person name="Hibbett D.S."/>
            <person name="Martin F."/>
        </authorList>
    </citation>
    <scope>NUCLEOTIDE SEQUENCE [LARGE SCALE GENOMIC DNA]</scope>
    <source>
        <strain evidence="2">Marx 270</strain>
    </source>
</reference>
<dbReference type="EMBL" id="KN831961">
    <property type="protein sequence ID" value="KIO06996.1"/>
    <property type="molecule type" value="Genomic_DNA"/>
</dbReference>
<reference evidence="1 2" key="1">
    <citation type="submission" date="2014-04" db="EMBL/GenBank/DDBJ databases">
        <authorList>
            <consortium name="DOE Joint Genome Institute"/>
            <person name="Kuo A."/>
            <person name="Kohler A."/>
            <person name="Costa M.D."/>
            <person name="Nagy L.G."/>
            <person name="Floudas D."/>
            <person name="Copeland A."/>
            <person name="Barry K.W."/>
            <person name="Cichocki N."/>
            <person name="Veneault-Fourrey C."/>
            <person name="LaButti K."/>
            <person name="Lindquist E.A."/>
            <person name="Lipzen A."/>
            <person name="Lundell T."/>
            <person name="Morin E."/>
            <person name="Murat C."/>
            <person name="Sun H."/>
            <person name="Tunlid A."/>
            <person name="Henrissat B."/>
            <person name="Grigoriev I.V."/>
            <person name="Hibbett D.S."/>
            <person name="Martin F."/>
            <person name="Nordberg H.P."/>
            <person name="Cantor M.N."/>
            <person name="Hua S.X."/>
        </authorList>
    </citation>
    <scope>NUCLEOTIDE SEQUENCE [LARGE SCALE GENOMIC DNA]</scope>
    <source>
        <strain evidence="1 2">Marx 270</strain>
    </source>
</reference>
<name>A0A0C3PFE3_PISTI</name>
<keyword evidence="2" id="KW-1185">Reference proteome</keyword>
<dbReference type="Proteomes" id="UP000054217">
    <property type="component" value="Unassembled WGS sequence"/>
</dbReference>
<accession>A0A0C3PFE3</accession>
<evidence type="ECO:0000313" key="1">
    <source>
        <dbReference type="EMBL" id="KIO06996.1"/>
    </source>
</evidence>
<dbReference type="InParanoid" id="A0A0C3PFE3"/>
<evidence type="ECO:0000313" key="2">
    <source>
        <dbReference type="Proteomes" id="UP000054217"/>
    </source>
</evidence>
<sequence length="122" mass="13972">MKTRETGVITTLATIWERMERCAYLHGDCRALIQPWLDCIWDSKPCHTGSHSATLPSDFPTDVHSVMARRYAGWPTSIDIFGHAWERLEWIVPITQYRRVKTQVAPSVPTVYAYVDIPPGSR</sequence>
<dbReference type="HOGENOM" id="CLU_2027678_0_0_1"/>
<organism evidence="1 2">
    <name type="scientific">Pisolithus tinctorius Marx 270</name>
    <dbReference type="NCBI Taxonomy" id="870435"/>
    <lineage>
        <taxon>Eukaryota</taxon>
        <taxon>Fungi</taxon>
        <taxon>Dikarya</taxon>
        <taxon>Basidiomycota</taxon>
        <taxon>Agaricomycotina</taxon>
        <taxon>Agaricomycetes</taxon>
        <taxon>Agaricomycetidae</taxon>
        <taxon>Boletales</taxon>
        <taxon>Sclerodermatineae</taxon>
        <taxon>Pisolithaceae</taxon>
        <taxon>Pisolithus</taxon>
    </lineage>
</organism>
<dbReference type="AlphaFoldDB" id="A0A0C3PFE3"/>
<gene>
    <name evidence="1" type="ORF">M404DRAFT_423892</name>
</gene>